<dbReference type="PROSITE" id="PS00137">
    <property type="entry name" value="SUBTILASE_HIS"/>
    <property type="match status" value="1"/>
</dbReference>
<dbReference type="InterPro" id="IPR003137">
    <property type="entry name" value="PA_domain"/>
</dbReference>
<dbReference type="PANTHER" id="PTHR43806">
    <property type="entry name" value="PEPTIDASE S8"/>
    <property type="match status" value="1"/>
</dbReference>
<reference evidence="15" key="1">
    <citation type="journal article" date="2013" name="Genome Announc.">
        <title>Draft genome sequence of the grapevine dieback fungus Eutypa lata UCR-EL1.</title>
        <authorList>
            <person name="Blanco-Ulate B."/>
            <person name="Rolshausen P.E."/>
            <person name="Cantu D."/>
        </authorList>
    </citation>
    <scope>NUCLEOTIDE SEQUENCE [LARGE SCALE GENOMIC DNA]</scope>
    <source>
        <strain evidence="15">UCR-EL1</strain>
    </source>
</reference>
<keyword evidence="4 10" id="KW-0732">Signal</keyword>
<dbReference type="Gene3D" id="3.50.30.30">
    <property type="match status" value="1"/>
</dbReference>
<dbReference type="CDD" id="cd07489">
    <property type="entry name" value="Peptidases_S8_5"/>
    <property type="match status" value="1"/>
</dbReference>
<evidence type="ECO:0000256" key="10">
    <source>
        <dbReference type="SAM" id="SignalP"/>
    </source>
</evidence>
<dbReference type="PROSITE" id="PS00138">
    <property type="entry name" value="SUBTILASE_SER"/>
    <property type="match status" value="1"/>
</dbReference>
<organism evidence="14 15">
    <name type="scientific">Eutypa lata (strain UCR-EL1)</name>
    <name type="common">Grapevine dieback disease fungus</name>
    <name type="synonym">Eutypa armeniacae</name>
    <dbReference type="NCBI Taxonomy" id="1287681"/>
    <lineage>
        <taxon>Eukaryota</taxon>
        <taxon>Fungi</taxon>
        <taxon>Dikarya</taxon>
        <taxon>Ascomycota</taxon>
        <taxon>Pezizomycotina</taxon>
        <taxon>Sordariomycetes</taxon>
        <taxon>Xylariomycetidae</taxon>
        <taxon>Xylariales</taxon>
        <taxon>Diatrypaceae</taxon>
        <taxon>Eutypa</taxon>
    </lineage>
</organism>
<keyword evidence="2" id="KW-0134">Cell wall</keyword>
<dbReference type="HOGENOM" id="CLU_003559_2_1_1"/>
<dbReference type="PROSITE" id="PS00136">
    <property type="entry name" value="SUBTILASE_ASP"/>
    <property type="match status" value="1"/>
</dbReference>
<dbReference type="PROSITE" id="PS51892">
    <property type="entry name" value="SUBTILASE"/>
    <property type="match status" value="1"/>
</dbReference>
<dbReference type="GO" id="GO:0016020">
    <property type="term" value="C:membrane"/>
    <property type="evidence" value="ECO:0007669"/>
    <property type="project" value="InterPro"/>
</dbReference>
<evidence type="ECO:0000256" key="4">
    <source>
        <dbReference type="ARBA" id="ARBA00022729"/>
    </source>
</evidence>
<feature type="domain" description="PA" evidence="12">
    <location>
        <begin position="377"/>
        <end position="442"/>
    </location>
</feature>
<dbReference type="GO" id="GO:0004252">
    <property type="term" value="F:serine-type endopeptidase activity"/>
    <property type="evidence" value="ECO:0007669"/>
    <property type="project" value="UniProtKB-UniRule"/>
</dbReference>
<evidence type="ECO:0000259" key="13">
    <source>
        <dbReference type="Pfam" id="PF06280"/>
    </source>
</evidence>
<keyword evidence="15" id="KW-1185">Reference proteome</keyword>
<dbReference type="Pfam" id="PF00082">
    <property type="entry name" value="Peptidase_S8"/>
    <property type="match status" value="1"/>
</dbReference>
<dbReference type="InterPro" id="IPR023828">
    <property type="entry name" value="Peptidase_S8_Ser-AS"/>
</dbReference>
<keyword evidence="6 8" id="KW-0720">Serine protease</keyword>
<keyword evidence="3 8" id="KW-0645">Protease</keyword>
<feature type="domain" description="Peptidase S8/S53" evidence="11">
    <location>
        <begin position="156"/>
        <end position="547"/>
    </location>
</feature>
<dbReference type="PANTHER" id="PTHR43806:SF66">
    <property type="entry name" value="SERIN ENDOPEPTIDASE"/>
    <property type="match status" value="1"/>
</dbReference>
<evidence type="ECO:0000256" key="3">
    <source>
        <dbReference type="ARBA" id="ARBA00022670"/>
    </source>
</evidence>
<dbReference type="PRINTS" id="PR00723">
    <property type="entry name" value="SUBTILISIN"/>
</dbReference>
<dbReference type="InterPro" id="IPR015500">
    <property type="entry name" value="Peptidase_S8_subtilisin-rel"/>
</dbReference>
<dbReference type="CDD" id="cd02124">
    <property type="entry name" value="PA_PoS1_like"/>
    <property type="match status" value="1"/>
</dbReference>
<evidence type="ECO:0000256" key="9">
    <source>
        <dbReference type="RuleBase" id="RU003355"/>
    </source>
</evidence>
<evidence type="ECO:0000256" key="7">
    <source>
        <dbReference type="PIRSR" id="PIRSR615500-1"/>
    </source>
</evidence>
<dbReference type="STRING" id="1287681.M7SZ90"/>
<name>M7SZ90_EUTLA</name>
<feature type="active site" description="Charge relay system" evidence="7 8">
    <location>
        <position position="529"/>
    </location>
</feature>
<evidence type="ECO:0000256" key="8">
    <source>
        <dbReference type="PROSITE-ProRule" id="PRU01240"/>
    </source>
</evidence>
<feature type="signal peptide" evidence="10">
    <location>
        <begin position="1"/>
        <end position="19"/>
    </location>
</feature>
<evidence type="ECO:0000259" key="12">
    <source>
        <dbReference type="Pfam" id="PF02225"/>
    </source>
</evidence>
<evidence type="ECO:0000256" key="2">
    <source>
        <dbReference type="ARBA" id="ARBA00022512"/>
    </source>
</evidence>
<dbReference type="Proteomes" id="UP000012174">
    <property type="component" value="Unassembled WGS sequence"/>
</dbReference>
<dbReference type="InterPro" id="IPR023827">
    <property type="entry name" value="Peptidase_S8_Asp-AS"/>
</dbReference>
<accession>M7SZ90</accession>
<evidence type="ECO:0000256" key="6">
    <source>
        <dbReference type="ARBA" id="ARBA00022825"/>
    </source>
</evidence>
<sequence length="922" mass="97973">MRATNALLVALSAAAAVQCHNTPPRQTRNATEAPSDATPRRYIIELKSREQGARAASRAAELSGLRIVNHFDSDIFPGISVECDGACDAESLKAAFGEDEGDDSSAVAHVYKSQRIKLAPAVEEEIPSVDALAAGENNTIHQWTGVQKLHEAGILGEGATVAVVDSGIQYSHPGLGGGIGPNYTVIGGYDLVGSKWPDEPPTPDDDPTDEYGHGTHVAGIIAGNNEHIIGVAPSSKLLAFKVFGNSGYSDEETVIEGFLKAYESGADIISSSLGENSGFTSNAWAVVASRIVDQGVIVVIAAGNAGQDGPWLASNGASGKHVLTVGSVDPSAFPAQTFSVVYSLNGESNSTEVTYVPGNSAFPDTIVDLSVVPLTLNTSVENDACEPLPSDTPSFDGSIVLVKFGGCTVDTKHANVAAFGAQYVLFYSSDNSTESAASLNATGLTGAVGADVGKSIIDAVVEGGNVTASFDIQTTHYTGAHSAAGGKPALYTSWGGTFDLALKPDISAPGSKILSTYPTDDYRVLSGTSMATPYIAGVAALYVGKFGGRAAHADDPDWAKRVIARITNSGRSVPWADWVPTAKDYGFWAPAPQVGAGLVDAASVLGYTTELGFEGRKFELNDTANFVGTHSLDITNHGDEAVTYTFSLQDAGGFDSWTPKEPGEDPSFGVPGIPYYAYINPVEMTPEVSLPDEITIGPGETATTEFTFTAPSGLNTTHIPVYSGKILVTGSNDEKLGVPYFGVGCSIHDELTEVFDYGQEYPKLLVGSSTLPIGDDPAPITFNLSLYSQDFPHLNSMFAWGSEELRWDIFNANWTEADWSYPPVIGEKGYIGSATSWNGTDDSTYYDPDRHSEDDIFSFPVYYKVRSVWDRYWWLGRFANGSQVQSGEYNFRIAALRPFGNRELSEDWDIFELPQITVDLAE</sequence>
<evidence type="ECO:0000313" key="14">
    <source>
        <dbReference type="EMBL" id="EMR71944.1"/>
    </source>
</evidence>
<feature type="chain" id="PRO_5004085101" evidence="10">
    <location>
        <begin position="20"/>
        <end position="922"/>
    </location>
</feature>
<comment type="similarity">
    <text evidence="1 8 9">Belongs to the peptidase S8 family.</text>
</comment>
<dbReference type="KEGG" id="ela:UCREL1_989"/>
<evidence type="ECO:0000313" key="15">
    <source>
        <dbReference type="Proteomes" id="UP000012174"/>
    </source>
</evidence>
<dbReference type="SUPFAM" id="SSF52743">
    <property type="entry name" value="Subtilisin-like"/>
    <property type="match status" value="1"/>
</dbReference>
<feature type="domain" description="C5a peptidase/Subtilisin-like protease SBT2-like Fn3-like" evidence="13">
    <location>
        <begin position="619"/>
        <end position="740"/>
    </location>
</feature>
<evidence type="ECO:0000256" key="1">
    <source>
        <dbReference type="ARBA" id="ARBA00011073"/>
    </source>
</evidence>
<dbReference type="AlphaFoldDB" id="M7SZ90"/>
<proteinExistence type="inferred from homology"/>
<feature type="active site" description="Charge relay system" evidence="7 8">
    <location>
        <position position="165"/>
    </location>
</feature>
<feature type="active site" description="Charge relay system" evidence="7 8">
    <location>
        <position position="213"/>
    </location>
</feature>
<gene>
    <name evidence="14" type="ORF">UCREL1_989</name>
</gene>
<evidence type="ECO:0000256" key="5">
    <source>
        <dbReference type="ARBA" id="ARBA00022801"/>
    </source>
</evidence>
<dbReference type="EMBL" id="KB705553">
    <property type="protein sequence ID" value="EMR71944.1"/>
    <property type="molecule type" value="Genomic_DNA"/>
</dbReference>
<dbReference type="OrthoDB" id="10256524at2759"/>
<keyword evidence="2" id="KW-0964">Secreted</keyword>
<evidence type="ECO:0000259" key="11">
    <source>
        <dbReference type="Pfam" id="PF00082"/>
    </source>
</evidence>
<dbReference type="Gene3D" id="3.40.50.200">
    <property type="entry name" value="Peptidase S8/S53 domain"/>
    <property type="match status" value="1"/>
</dbReference>
<dbReference type="InterPro" id="IPR010435">
    <property type="entry name" value="C5a/SBT2-like_Fn3"/>
</dbReference>
<protein>
    <submittedName>
        <fullName evidence="14">Putative minor extracellular protease vpr protein</fullName>
    </submittedName>
</protein>
<dbReference type="InterPro" id="IPR000209">
    <property type="entry name" value="Peptidase_S8/S53_dom"/>
</dbReference>
<dbReference type="Pfam" id="PF02225">
    <property type="entry name" value="PA"/>
    <property type="match status" value="1"/>
</dbReference>
<dbReference type="InterPro" id="IPR034187">
    <property type="entry name" value="Peptidases_S8_5"/>
</dbReference>
<dbReference type="eggNOG" id="KOG4266">
    <property type="taxonomic scope" value="Eukaryota"/>
</dbReference>
<dbReference type="InterPro" id="IPR036852">
    <property type="entry name" value="Peptidase_S8/S53_dom_sf"/>
</dbReference>
<dbReference type="Pfam" id="PF06280">
    <property type="entry name" value="fn3_5"/>
    <property type="match status" value="1"/>
</dbReference>
<dbReference type="InterPro" id="IPR050131">
    <property type="entry name" value="Peptidase_S8_subtilisin-like"/>
</dbReference>
<dbReference type="GO" id="GO:0006508">
    <property type="term" value="P:proteolysis"/>
    <property type="evidence" value="ECO:0007669"/>
    <property type="project" value="UniProtKB-KW"/>
</dbReference>
<dbReference type="InterPro" id="IPR022398">
    <property type="entry name" value="Peptidase_S8_His-AS"/>
</dbReference>
<keyword evidence="5 8" id="KW-0378">Hydrolase</keyword>